<reference evidence="1" key="1">
    <citation type="submission" date="2019-12" db="EMBL/GenBank/DDBJ databases">
        <title>High-Quality draft genome sequences of three cyanobacteria isolated from the limestone walls of the Old Cathedral of Coimbra.</title>
        <authorList>
            <person name="Tiago I."/>
            <person name="Soares F."/>
            <person name="Portugal A."/>
        </authorList>
    </citation>
    <scope>NUCLEOTIDE SEQUENCE [LARGE SCALE GENOMIC DNA]</scope>
    <source>
        <strain evidence="1">C</strain>
    </source>
</reference>
<proteinExistence type="predicted"/>
<dbReference type="RefSeq" id="WP_161824006.1">
    <property type="nucleotide sequence ID" value="NZ_WVIC01000004.1"/>
</dbReference>
<comment type="caution">
    <text evidence="1">The sequence shown here is derived from an EMBL/GenBank/DDBJ whole genome shotgun (WGS) entry which is preliminary data.</text>
</comment>
<sequence>MVDAQFTTRLGNLADLPVIEAMLFEAFFYPDNWRVSQQKAESTETLLLIPDQA</sequence>
<evidence type="ECO:0000313" key="2">
    <source>
        <dbReference type="Proteomes" id="UP000607397"/>
    </source>
</evidence>
<accession>A0A8K2AC17</accession>
<gene>
    <name evidence="1" type="ORF">GS597_03230</name>
</gene>
<protein>
    <submittedName>
        <fullName evidence="1">Uncharacterized protein</fullName>
    </submittedName>
</protein>
<dbReference type="EMBL" id="WVIC01000004">
    <property type="protein sequence ID" value="NCJ05535.1"/>
    <property type="molecule type" value="Genomic_DNA"/>
</dbReference>
<dbReference type="Proteomes" id="UP000607397">
    <property type="component" value="Unassembled WGS sequence"/>
</dbReference>
<name>A0A8K2AC17_9CYAN</name>
<dbReference type="AlphaFoldDB" id="A0A8K2AC17"/>
<keyword evidence="2" id="KW-1185">Reference proteome</keyword>
<organism evidence="1 2">
    <name type="scientific">Petrachloros mirabilis ULC683</name>
    <dbReference type="NCBI Taxonomy" id="2781853"/>
    <lineage>
        <taxon>Bacteria</taxon>
        <taxon>Bacillati</taxon>
        <taxon>Cyanobacteriota</taxon>
        <taxon>Cyanophyceae</taxon>
        <taxon>Synechococcales</taxon>
        <taxon>Petrachlorosaceae</taxon>
        <taxon>Petrachloros</taxon>
        <taxon>Petrachloros mirabilis</taxon>
    </lineage>
</organism>
<evidence type="ECO:0000313" key="1">
    <source>
        <dbReference type="EMBL" id="NCJ05535.1"/>
    </source>
</evidence>